<comment type="similarity">
    <text evidence="2 4">Belongs to the bacterial solute-binding protein 3 family.</text>
</comment>
<keyword evidence="3 5" id="KW-0732">Signal</keyword>
<evidence type="ECO:0000259" key="6">
    <source>
        <dbReference type="SMART" id="SM00062"/>
    </source>
</evidence>
<evidence type="ECO:0000259" key="7">
    <source>
        <dbReference type="SMART" id="SM00079"/>
    </source>
</evidence>
<reference evidence="8" key="1">
    <citation type="submission" date="2006-06" db="EMBL/GenBank/DDBJ databases">
        <title>Complete sequence of chromosome of Chelativorans sp. BNC1.</title>
        <authorList>
            <consortium name="US DOE Joint Genome Institute"/>
            <person name="Copeland A."/>
            <person name="Lucas S."/>
            <person name="Lapidus A."/>
            <person name="Barry K."/>
            <person name="Detter J.C."/>
            <person name="Glavina del Rio T."/>
            <person name="Hammon N."/>
            <person name="Israni S."/>
            <person name="Dalin E."/>
            <person name="Tice H."/>
            <person name="Pitluck S."/>
            <person name="Chertkov O."/>
            <person name="Brettin T."/>
            <person name="Bruce D."/>
            <person name="Han C."/>
            <person name="Tapia R."/>
            <person name="Gilna P."/>
            <person name="Schmutz J."/>
            <person name="Larimer F."/>
            <person name="Land M."/>
            <person name="Hauser L."/>
            <person name="Kyrpides N."/>
            <person name="Mikhailova N."/>
            <person name="Richardson P."/>
        </authorList>
    </citation>
    <scope>NUCLEOTIDE SEQUENCE</scope>
    <source>
        <strain evidence="8">BNC1</strain>
    </source>
</reference>
<dbReference type="STRING" id="266779.Meso_3978"/>
<comment type="subcellular location">
    <subcellularLocation>
        <location evidence="1">Cell envelope</location>
    </subcellularLocation>
</comment>
<feature type="domain" description="Solute-binding protein family 3/N-terminal" evidence="6">
    <location>
        <begin position="35"/>
        <end position="253"/>
    </location>
</feature>
<dbReference type="SMART" id="SM00079">
    <property type="entry name" value="PBPe"/>
    <property type="match status" value="1"/>
</dbReference>
<dbReference type="SMART" id="SM00062">
    <property type="entry name" value="PBPb"/>
    <property type="match status" value="1"/>
</dbReference>
<name>Q11B80_CHESB</name>
<dbReference type="GO" id="GO:0015276">
    <property type="term" value="F:ligand-gated monoatomic ion channel activity"/>
    <property type="evidence" value="ECO:0007669"/>
    <property type="project" value="InterPro"/>
</dbReference>
<dbReference type="eggNOG" id="COG0834">
    <property type="taxonomic scope" value="Bacteria"/>
</dbReference>
<dbReference type="AlphaFoldDB" id="Q11B80"/>
<gene>
    <name evidence="8" type="ordered locus">Meso_3978</name>
</gene>
<dbReference type="GO" id="GO:0030313">
    <property type="term" value="C:cell envelope"/>
    <property type="evidence" value="ECO:0007669"/>
    <property type="project" value="UniProtKB-SubCell"/>
</dbReference>
<dbReference type="PROSITE" id="PS01039">
    <property type="entry name" value="SBP_BACTERIAL_3"/>
    <property type="match status" value="1"/>
</dbReference>
<evidence type="ECO:0000256" key="1">
    <source>
        <dbReference type="ARBA" id="ARBA00004196"/>
    </source>
</evidence>
<dbReference type="PANTHER" id="PTHR35936:SF17">
    <property type="entry name" value="ARGININE-BINDING EXTRACELLULAR PROTEIN ARTP"/>
    <property type="match status" value="1"/>
</dbReference>
<dbReference type="Pfam" id="PF00497">
    <property type="entry name" value="SBP_bac_3"/>
    <property type="match status" value="1"/>
</dbReference>
<dbReference type="GO" id="GO:0016020">
    <property type="term" value="C:membrane"/>
    <property type="evidence" value="ECO:0007669"/>
    <property type="project" value="InterPro"/>
</dbReference>
<dbReference type="SUPFAM" id="SSF53850">
    <property type="entry name" value="Periplasmic binding protein-like II"/>
    <property type="match status" value="1"/>
</dbReference>
<dbReference type="CDD" id="cd01072">
    <property type="entry name" value="PBP2_SMa0082_like"/>
    <property type="match status" value="1"/>
</dbReference>
<dbReference type="HOGENOM" id="CLU_019602_18_4_5"/>
<dbReference type="InterPro" id="IPR001638">
    <property type="entry name" value="Solute-binding_3/MltF_N"/>
</dbReference>
<dbReference type="EMBL" id="CP000390">
    <property type="protein sequence ID" value="ABG65345.1"/>
    <property type="molecule type" value="Genomic_DNA"/>
</dbReference>
<feature type="chain" id="PRO_5004180085" evidence="5">
    <location>
        <begin position="25"/>
        <end position="260"/>
    </location>
</feature>
<evidence type="ECO:0000256" key="4">
    <source>
        <dbReference type="RuleBase" id="RU003744"/>
    </source>
</evidence>
<dbReference type="InterPro" id="IPR018313">
    <property type="entry name" value="SBP_3_CS"/>
</dbReference>
<organism evidence="8">
    <name type="scientific">Chelativorans sp. (strain BNC1)</name>
    <dbReference type="NCBI Taxonomy" id="266779"/>
    <lineage>
        <taxon>Bacteria</taxon>
        <taxon>Pseudomonadati</taxon>
        <taxon>Pseudomonadota</taxon>
        <taxon>Alphaproteobacteria</taxon>
        <taxon>Hyphomicrobiales</taxon>
        <taxon>Phyllobacteriaceae</taxon>
        <taxon>Chelativorans</taxon>
    </lineage>
</organism>
<protein>
    <submittedName>
        <fullName evidence="8">Amino acid ABC transporter substrate-binding protein, PAAT family</fullName>
    </submittedName>
</protein>
<accession>Q11B80</accession>
<proteinExistence type="inferred from homology"/>
<dbReference type="PANTHER" id="PTHR35936">
    <property type="entry name" value="MEMBRANE-BOUND LYTIC MUREIN TRANSGLYCOSYLASE F"/>
    <property type="match status" value="1"/>
</dbReference>
<dbReference type="KEGG" id="mes:Meso_3978"/>
<dbReference type="Gene3D" id="3.40.190.10">
    <property type="entry name" value="Periplasmic binding protein-like II"/>
    <property type="match status" value="2"/>
</dbReference>
<feature type="signal peptide" evidence="5">
    <location>
        <begin position="1"/>
        <end position="24"/>
    </location>
</feature>
<evidence type="ECO:0000256" key="3">
    <source>
        <dbReference type="ARBA" id="ARBA00022729"/>
    </source>
</evidence>
<evidence type="ECO:0000256" key="2">
    <source>
        <dbReference type="ARBA" id="ARBA00010333"/>
    </source>
</evidence>
<evidence type="ECO:0000256" key="5">
    <source>
        <dbReference type="SAM" id="SignalP"/>
    </source>
</evidence>
<feature type="domain" description="Ionotropic glutamate receptor C-terminal" evidence="7">
    <location>
        <begin position="36"/>
        <end position="252"/>
    </location>
</feature>
<evidence type="ECO:0000313" key="8">
    <source>
        <dbReference type="EMBL" id="ABG65345.1"/>
    </source>
</evidence>
<sequence precursor="true">MKQLLCTFMLAVAALVGSAPLAAAQTLEAIESRGKVLIAIDTAVPPYGMLDENMQPVGYDVDMAKMIAQDLGVELEIVPVTGPNRIAYLESNRADMVISTFGVTPERAKTVNFTIPYGANQIWIFGQKGEAASSIADLSGKPVAVVRGSIQDNVVTRMLPDAVIRRYEDDATAATAFLSGQVPFIATGTLIGDKLVARDTENYERKLLLGLNPYSIGLRKGDLEFLHLINTFIYSYRLGGQLNELSKKWIGAELGNLQSF</sequence>
<dbReference type="InterPro" id="IPR001320">
    <property type="entry name" value="Iontro_rcpt_C"/>
</dbReference>